<feature type="domain" description="Inner membrane protein YgaP-like transmembrane" evidence="2">
    <location>
        <begin position="2"/>
        <end position="56"/>
    </location>
</feature>
<name>A0A1A9GQ56_9ACTN</name>
<evidence type="ECO:0000259" key="2">
    <source>
        <dbReference type="Pfam" id="PF11127"/>
    </source>
</evidence>
<accession>A0A1A9GQ56</accession>
<dbReference type="Proteomes" id="UP000077868">
    <property type="component" value="Chromosome"/>
</dbReference>
<organism evidence="3 4">
    <name type="scientific">Nocardioides dokdonensis FR1436</name>
    <dbReference type="NCBI Taxonomy" id="1300347"/>
    <lineage>
        <taxon>Bacteria</taxon>
        <taxon>Bacillati</taxon>
        <taxon>Actinomycetota</taxon>
        <taxon>Actinomycetes</taxon>
        <taxon>Propionibacteriales</taxon>
        <taxon>Nocardioidaceae</taxon>
        <taxon>Nocardioides</taxon>
    </lineage>
</organism>
<proteinExistence type="predicted"/>
<evidence type="ECO:0000313" key="3">
    <source>
        <dbReference type="EMBL" id="ANH40418.1"/>
    </source>
</evidence>
<reference evidence="3 4" key="1">
    <citation type="submission" date="2016-03" db="EMBL/GenBank/DDBJ databases">
        <title>Complete genome sequence of a soil Actinobacterium, Nocardioides dokdonensis FR1436.</title>
        <authorList>
            <person name="Kwon S.-K."/>
            <person name="Kim K."/>
            <person name="Kim J.F."/>
        </authorList>
    </citation>
    <scope>NUCLEOTIDE SEQUENCE [LARGE SCALE GENOMIC DNA]</scope>
    <source>
        <strain evidence="3 4">FR1436</strain>
    </source>
</reference>
<gene>
    <name evidence="3" type="ORF">I601_4022</name>
</gene>
<keyword evidence="1" id="KW-1133">Transmembrane helix</keyword>
<protein>
    <recommendedName>
        <fullName evidence="2">Inner membrane protein YgaP-like transmembrane domain-containing protein</fullName>
    </recommendedName>
</protein>
<evidence type="ECO:0000313" key="4">
    <source>
        <dbReference type="Proteomes" id="UP000077868"/>
    </source>
</evidence>
<dbReference type="Gene3D" id="6.10.140.1340">
    <property type="match status" value="1"/>
</dbReference>
<dbReference type="PATRIC" id="fig|1300347.3.peg.4028"/>
<keyword evidence="1" id="KW-0472">Membrane</keyword>
<keyword evidence="1" id="KW-0812">Transmembrane</keyword>
<dbReference type="OrthoDB" id="9799383at2"/>
<dbReference type="EMBL" id="CP015079">
    <property type="protein sequence ID" value="ANH40418.1"/>
    <property type="molecule type" value="Genomic_DNA"/>
</dbReference>
<sequence>MNLDRAVMIFAGGMTLLSAVLVALVSPWWLLLTAFVGLNQIQSSLTGFCPAAMVLRKAGLQSGCAFEPREAAPVGR</sequence>
<dbReference type="KEGG" id="ndk:I601_4022"/>
<dbReference type="InterPro" id="IPR021309">
    <property type="entry name" value="YgaP-like_TM"/>
</dbReference>
<dbReference type="Pfam" id="PF11127">
    <property type="entry name" value="YgaP-like_TM"/>
    <property type="match status" value="1"/>
</dbReference>
<dbReference type="STRING" id="1300347.I601_4022"/>
<evidence type="ECO:0000256" key="1">
    <source>
        <dbReference type="SAM" id="Phobius"/>
    </source>
</evidence>
<keyword evidence="4" id="KW-1185">Reference proteome</keyword>
<dbReference type="RefSeq" id="WP_068113688.1">
    <property type="nucleotide sequence ID" value="NZ_CP015079.1"/>
</dbReference>
<dbReference type="AlphaFoldDB" id="A0A1A9GQ56"/>
<feature type="transmembrane region" description="Helical" evidence="1">
    <location>
        <begin position="7"/>
        <end position="30"/>
    </location>
</feature>